<dbReference type="PRINTS" id="PR00302">
    <property type="entry name" value="LUPUSLA"/>
</dbReference>
<evidence type="ECO:0000256" key="1">
    <source>
        <dbReference type="ARBA" id="ARBA00004123"/>
    </source>
</evidence>
<dbReference type="InterPro" id="IPR045180">
    <property type="entry name" value="La_dom_prot"/>
</dbReference>
<dbReference type="EMBL" id="BTGB01000001">
    <property type="protein sequence ID" value="GMM43813.1"/>
    <property type="molecule type" value="Genomic_DNA"/>
</dbReference>
<dbReference type="GO" id="GO:1990904">
    <property type="term" value="C:ribonucleoprotein complex"/>
    <property type="evidence" value="ECO:0007669"/>
    <property type="project" value="InterPro"/>
</dbReference>
<comment type="caution">
    <text evidence="8">The sequence shown here is derived from an EMBL/GenBank/DDBJ whole genome shotgun (WGS) entry which is preliminary data.</text>
</comment>
<feature type="domain" description="RRM" evidence="6">
    <location>
        <begin position="102"/>
        <end position="183"/>
    </location>
</feature>
<keyword evidence="9" id="KW-1185">Reference proteome</keyword>
<sequence>MSTTDEQTQQSILQQVEFYFSESNLLNDRFLFTTQNANDGWVPIQTISQFERMKKYRPIEVIVEALRKSPELLEVSENGEMVRRKIALPKNYNEIQLNINKRSIFVEKLPETATLDDLLKFFRSIAPTNQVRMKKNREKKFTGSCIVEFKDAKDAEKILADITENKLKYGEGDAAVELDVISKTSYDESKAQKFGERRGNKGNKNKKRGRKEDSKDEESKESAEAKDTKERDASPVRKAEEVDVKERD</sequence>
<dbReference type="GO" id="GO:0006396">
    <property type="term" value="P:RNA processing"/>
    <property type="evidence" value="ECO:0007669"/>
    <property type="project" value="InterPro"/>
</dbReference>
<name>A0AAV5QYF9_PICKL</name>
<organism evidence="8 9">
    <name type="scientific">Pichia kluyveri</name>
    <name type="common">Yeast</name>
    <dbReference type="NCBI Taxonomy" id="36015"/>
    <lineage>
        <taxon>Eukaryota</taxon>
        <taxon>Fungi</taxon>
        <taxon>Dikarya</taxon>
        <taxon>Ascomycota</taxon>
        <taxon>Saccharomycotina</taxon>
        <taxon>Pichiomycetes</taxon>
        <taxon>Pichiales</taxon>
        <taxon>Pichiaceae</taxon>
        <taxon>Pichia</taxon>
    </lineage>
</organism>
<dbReference type="GO" id="GO:0005634">
    <property type="term" value="C:nucleus"/>
    <property type="evidence" value="ECO:0007669"/>
    <property type="project" value="UniProtKB-SubCell"/>
</dbReference>
<feature type="compositionally biased region" description="Basic residues" evidence="5">
    <location>
        <begin position="200"/>
        <end position="209"/>
    </location>
</feature>
<comment type="subcellular location">
    <subcellularLocation>
        <location evidence="1">Nucleus</location>
    </subcellularLocation>
</comment>
<dbReference type="InterPro" id="IPR035979">
    <property type="entry name" value="RBD_domain_sf"/>
</dbReference>
<evidence type="ECO:0000313" key="9">
    <source>
        <dbReference type="Proteomes" id="UP001378960"/>
    </source>
</evidence>
<dbReference type="SUPFAM" id="SSF54928">
    <property type="entry name" value="RNA-binding domain, RBD"/>
    <property type="match status" value="1"/>
</dbReference>
<dbReference type="PANTHER" id="PTHR22792:SF140">
    <property type="entry name" value="ACHILLES, ISOFORM A"/>
    <property type="match status" value="1"/>
</dbReference>
<dbReference type="Gene3D" id="3.30.70.330">
    <property type="match status" value="1"/>
</dbReference>
<dbReference type="PROSITE" id="PS50961">
    <property type="entry name" value="HTH_LA"/>
    <property type="match status" value="1"/>
</dbReference>
<keyword evidence="2 4" id="KW-0694">RNA-binding</keyword>
<dbReference type="SUPFAM" id="SSF46785">
    <property type="entry name" value="Winged helix' DNA-binding domain"/>
    <property type="match status" value="1"/>
</dbReference>
<dbReference type="PROSITE" id="PS50102">
    <property type="entry name" value="RRM"/>
    <property type="match status" value="1"/>
</dbReference>
<evidence type="ECO:0000259" key="7">
    <source>
        <dbReference type="PROSITE" id="PS50961"/>
    </source>
</evidence>
<dbReference type="PANTHER" id="PTHR22792">
    <property type="entry name" value="LUPUS LA PROTEIN-RELATED"/>
    <property type="match status" value="1"/>
</dbReference>
<dbReference type="Pfam" id="PF00076">
    <property type="entry name" value="RRM_1"/>
    <property type="match status" value="1"/>
</dbReference>
<dbReference type="SMART" id="SM00715">
    <property type="entry name" value="LA"/>
    <property type="match status" value="1"/>
</dbReference>
<evidence type="ECO:0000313" key="8">
    <source>
        <dbReference type="EMBL" id="GMM43813.1"/>
    </source>
</evidence>
<feature type="compositionally biased region" description="Basic and acidic residues" evidence="5">
    <location>
        <begin position="210"/>
        <end position="248"/>
    </location>
</feature>
<dbReference type="SMART" id="SM00360">
    <property type="entry name" value="RRM"/>
    <property type="match status" value="1"/>
</dbReference>
<protein>
    <submittedName>
        <fullName evidence="8">Lhp1 protein</fullName>
    </submittedName>
</protein>
<feature type="compositionally biased region" description="Basic and acidic residues" evidence="5">
    <location>
        <begin position="187"/>
        <end position="199"/>
    </location>
</feature>
<proteinExistence type="predicted"/>
<feature type="domain" description="HTH La-type RNA-binding" evidence="7">
    <location>
        <begin position="2"/>
        <end position="92"/>
    </location>
</feature>
<evidence type="ECO:0000259" key="6">
    <source>
        <dbReference type="PROSITE" id="PS50102"/>
    </source>
</evidence>
<dbReference type="Pfam" id="PF05383">
    <property type="entry name" value="La"/>
    <property type="match status" value="1"/>
</dbReference>
<evidence type="ECO:0000256" key="5">
    <source>
        <dbReference type="SAM" id="MobiDB-lite"/>
    </source>
</evidence>
<dbReference type="InterPro" id="IPR006630">
    <property type="entry name" value="La_HTH"/>
</dbReference>
<evidence type="ECO:0000256" key="3">
    <source>
        <dbReference type="ARBA" id="ARBA00023242"/>
    </source>
</evidence>
<feature type="region of interest" description="Disordered" evidence="5">
    <location>
        <begin position="187"/>
        <end position="248"/>
    </location>
</feature>
<dbReference type="InterPro" id="IPR000504">
    <property type="entry name" value="RRM_dom"/>
</dbReference>
<dbReference type="GO" id="GO:0003729">
    <property type="term" value="F:mRNA binding"/>
    <property type="evidence" value="ECO:0007669"/>
    <property type="project" value="TreeGrafter"/>
</dbReference>
<evidence type="ECO:0000256" key="4">
    <source>
        <dbReference type="PROSITE-ProRule" id="PRU00332"/>
    </source>
</evidence>
<dbReference type="Proteomes" id="UP001378960">
    <property type="component" value="Unassembled WGS sequence"/>
</dbReference>
<dbReference type="InterPro" id="IPR002344">
    <property type="entry name" value="Lupus_La"/>
</dbReference>
<dbReference type="InterPro" id="IPR012677">
    <property type="entry name" value="Nucleotide-bd_a/b_plait_sf"/>
</dbReference>
<dbReference type="InterPro" id="IPR036388">
    <property type="entry name" value="WH-like_DNA-bd_sf"/>
</dbReference>
<dbReference type="AlphaFoldDB" id="A0AAV5QYF9"/>
<accession>A0AAV5QYF9</accession>
<reference evidence="8 9" key="1">
    <citation type="journal article" date="2023" name="Elife">
        <title>Identification of key yeast species and microbe-microbe interactions impacting larval growth of Drosophila in the wild.</title>
        <authorList>
            <person name="Mure A."/>
            <person name="Sugiura Y."/>
            <person name="Maeda R."/>
            <person name="Honda K."/>
            <person name="Sakurai N."/>
            <person name="Takahashi Y."/>
            <person name="Watada M."/>
            <person name="Katoh T."/>
            <person name="Gotoh A."/>
            <person name="Gotoh Y."/>
            <person name="Taniguchi I."/>
            <person name="Nakamura K."/>
            <person name="Hayashi T."/>
            <person name="Katayama T."/>
            <person name="Uemura T."/>
            <person name="Hattori Y."/>
        </authorList>
    </citation>
    <scope>NUCLEOTIDE SEQUENCE [LARGE SCALE GENOMIC DNA]</scope>
    <source>
        <strain evidence="8 9">PK-24</strain>
    </source>
</reference>
<dbReference type="CDD" id="cd12291">
    <property type="entry name" value="RRM1_La"/>
    <property type="match status" value="1"/>
</dbReference>
<keyword evidence="3" id="KW-0539">Nucleus</keyword>
<evidence type="ECO:0000256" key="2">
    <source>
        <dbReference type="ARBA" id="ARBA00022884"/>
    </source>
</evidence>
<dbReference type="Gene3D" id="1.10.10.10">
    <property type="entry name" value="Winged helix-like DNA-binding domain superfamily/Winged helix DNA-binding domain"/>
    <property type="match status" value="1"/>
</dbReference>
<gene>
    <name evidence="8" type="ORF">DAPK24_003880</name>
</gene>
<dbReference type="InterPro" id="IPR036390">
    <property type="entry name" value="WH_DNA-bd_sf"/>
</dbReference>